<evidence type="ECO:0000313" key="2">
    <source>
        <dbReference type="EMBL" id="KAG7367474.1"/>
    </source>
</evidence>
<dbReference type="Pfam" id="PF11316">
    <property type="entry name" value="Rhamno_transf"/>
    <property type="match status" value="1"/>
</dbReference>
<organism evidence="1 3">
    <name type="scientific">Nitzschia inconspicua</name>
    <dbReference type="NCBI Taxonomy" id="303405"/>
    <lineage>
        <taxon>Eukaryota</taxon>
        <taxon>Sar</taxon>
        <taxon>Stramenopiles</taxon>
        <taxon>Ochrophyta</taxon>
        <taxon>Bacillariophyta</taxon>
        <taxon>Bacillariophyceae</taxon>
        <taxon>Bacillariophycidae</taxon>
        <taxon>Bacillariales</taxon>
        <taxon>Bacillariaceae</taxon>
        <taxon>Nitzschia</taxon>
    </lineage>
</organism>
<dbReference type="EMBL" id="JAGRRH010000007">
    <property type="protein sequence ID" value="KAG7367474.1"/>
    <property type="molecule type" value="Genomic_DNA"/>
</dbReference>
<name>A0A9K3K5F6_9STRA</name>
<keyword evidence="1" id="KW-0808">Transferase</keyword>
<protein>
    <submittedName>
        <fullName evidence="1">Rhamnosyl transferase</fullName>
    </submittedName>
</protein>
<dbReference type="EMBL" id="JAGRRH010000088">
    <property type="protein sequence ID" value="KAG7337310.1"/>
    <property type="molecule type" value="Genomic_DNA"/>
</dbReference>
<evidence type="ECO:0000313" key="1">
    <source>
        <dbReference type="EMBL" id="KAG7337310.1"/>
    </source>
</evidence>
<proteinExistence type="predicted"/>
<dbReference type="GO" id="GO:0016740">
    <property type="term" value="F:transferase activity"/>
    <property type="evidence" value="ECO:0007669"/>
    <property type="project" value="UniProtKB-KW"/>
</dbReference>
<keyword evidence="3" id="KW-1185">Reference proteome</keyword>
<evidence type="ECO:0000313" key="3">
    <source>
        <dbReference type="Proteomes" id="UP000693970"/>
    </source>
</evidence>
<sequence>MFFILGFFTFLSAGGNFYMAFELSQLFGLADFNSPHSKTSQDMTQDSKMLHVVTTRFMQNQPNLLALGKARLRLFETFCLPTVIHQETSEFMWFIMTDPNLHPNLFSRLKSLLEPYSNFYLVSSNTKLLTPGNLTQGIEAARTIIHTGDLEQLYSKMFDQHRPLLIETRLDADDGLHKTVLSEIQRLAYELPKDVRGWQIICNRLHFEWRNNEILEETNHTIQSSGKLRLVREHICTTPGYSLIKHRIAQSIEFPPWPKIGHHLITREWPNCQSEGGENVTHDCWLKLDPYPAAIRSRTITSAGMSRVEPMPDGTMYENQTELFWRVIEKDFGISRHAAVDTSQFLKDNLADIALDNLKGQCTFGHSCKNSSREILLGYVNSTVMVNL</sequence>
<dbReference type="InterPro" id="IPR021466">
    <property type="entry name" value="Put_rhamnosyl_transferase"/>
</dbReference>
<reference evidence="1" key="2">
    <citation type="submission" date="2021-04" db="EMBL/GenBank/DDBJ databases">
        <authorList>
            <person name="Podell S."/>
        </authorList>
    </citation>
    <scope>NUCLEOTIDE SEQUENCE</scope>
    <source>
        <strain evidence="1">Hildebrandi</strain>
    </source>
</reference>
<comment type="caution">
    <text evidence="1">The sequence shown here is derived from an EMBL/GenBank/DDBJ whole genome shotgun (WGS) entry which is preliminary data.</text>
</comment>
<dbReference type="OrthoDB" id="44269at2759"/>
<reference evidence="1" key="1">
    <citation type="journal article" date="2021" name="Sci. Rep.">
        <title>Diploid genomic architecture of Nitzschia inconspicua, an elite biomass production diatom.</title>
        <authorList>
            <person name="Oliver A."/>
            <person name="Podell S."/>
            <person name="Pinowska A."/>
            <person name="Traller J.C."/>
            <person name="Smith S.R."/>
            <person name="McClure R."/>
            <person name="Beliaev A."/>
            <person name="Bohutskyi P."/>
            <person name="Hill E.A."/>
            <person name="Rabines A."/>
            <person name="Zheng H."/>
            <person name="Allen L.Z."/>
            <person name="Kuo A."/>
            <person name="Grigoriev I.V."/>
            <person name="Allen A.E."/>
            <person name="Hazlebeck D."/>
            <person name="Allen E.E."/>
        </authorList>
    </citation>
    <scope>NUCLEOTIDE SEQUENCE</scope>
    <source>
        <strain evidence="1">Hildebrandi</strain>
    </source>
</reference>
<gene>
    <name evidence="1" type="ORF">IV203_004901</name>
    <name evidence="2" type="ORF">IV203_030145</name>
</gene>
<dbReference type="AlphaFoldDB" id="A0A9K3K5F6"/>
<accession>A0A9K3K5F6</accession>
<dbReference type="Proteomes" id="UP000693970">
    <property type="component" value="Unassembled WGS sequence"/>
</dbReference>